<comment type="caution">
    <text evidence="2">The sequence shown here is derived from an EMBL/GenBank/DDBJ whole genome shotgun (WGS) entry which is preliminary data.</text>
</comment>
<dbReference type="PROSITE" id="PS51318">
    <property type="entry name" value="TAT"/>
    <property type="match status" value="1"/>
</dbReference>
<feature type="signal peptide" evidence="1">
    <location>
        <begin position="1"/>
        <end position="30"/>
    </location>
</feature>
<proteinExistence type="predicted"/>
<dbReference type="InterPro" id="IPR006311">
    <property type="entry name" value="TAT_signal"/>
</dbReference>
<organism evidence="2 3">
    <name type="scientific">Dechloromonas hankyongensis</name>
    <dbReference type="NCBI Taxonomy" id="2908002"/>
    <lineage>
        <taxon>Bacteria</taxon>
        <taxon>Pseudomonadati</taxon>
        <taxon>Pseudomonadota</taxon>
        <taxon>Betaproteobacteria</taxon>
        <taxon>Rhodocyclales</taxon>
        <taxon>Azonexaceae</taxon>
        <taxon>Dechloromonas</taxon>
    </lineage>
</organism>
<accession>A0ABS9K1X6</accession>
<dbReference type="EMBL" id="JAKLTN010000002">
    <property type="protein sequence ID" value="MCG2577169.1"/>
    <property type="molecule type" value="Genomic_DNA"/>
</dbReference>
<evidence type="ECO:0000313" key="2">
    <source>
        <dbReference type="EMBL" id="MCG2577169.1"/>
    </source>
</evidence>
<dbReference type="Proteomes" id="UP001165384">
    <property type="component" value="Unassembled WGS sequence"/>
</dbReference>
<evidence type="ECO:0000313" key="3">
    <source>
        <dbReference type="Proteomes" id="UP001165384"/>
    </source>
</evidence>
<gene>
    <name evidence="2" type="ORF">LZ012_09180</name>
</gene>
<reference evidence="2" key="1">
    <citation type="submission" date="2022-01" db="EMBL/GenBank/DDBJ databases">
        <authorList>
            <person name="Jo J.-H."/>
            <person name="Im W.-T."/>
        </authorList>
    </citation>
    <scope>NUCLEOTIDE SEQUENCE</scope>
    <source>
        <strain evidence="2">XY25</strain>
    </source>
</reference>
<dbReference type="RefSeq" id="WP_275709962.1">
    <property type="nucleotide sequence ID" value="NZ_JAKLTN010000002.1"/>
</dbReference>
<name>A0ABS9K1X6_9RHOO</name>
<dbReference type="Gene3D" id="2.120.10.30">
    <property type="entry name" value="TolB, C-terminal domain"/>
    <property type="match status" value="1"/>
</dbReference>
<dbReference type="SUPFAM" id="SSF101898">
    <property type="entry name" value="NHL repeat"/>
    <property type="match status" value="2"/>
</dbReference>
<sequence>MSDTLNHTRRTLLKALLTGAACGLSPMAFAEKSRHLVAGQSYQGGRITQRANEAGFPDPNMGGMGAMTLFVFPVAVAVTPMRDIFIADAGLQAIFRYDPMLDAMNTIRGVRVTQQTRLAAAPDGTIAVANGMSAPMVRVSRTGRLLQTIDAQLGGGVFYDEVVVDAGSGRYYGLDKVQRRLEEIMPHGRGGVVMPQGLIPEQPTAMAMDGPNIYIAGRACQCIAAIDTFGSRNMEVMAEDIGQATALAAGDGWLAVADMREREIRLWRQGALLAEADFASLGLNDPRGMSIAQQTLYVADGAGRRVASFRLRA</sequence>
<dbReference type="InterPro" id="IPR011042">
    <property type="entry name" value="6-blade_b-propeller_TolB-like"/>
</dbReference>
<evidence type="ECO:0000256" key="1">
    <source>
        <dbReference type="SAM" id="SignalP"/>
    </source>
</evidence>
<keyword evidence="3" id="KW-1185">Reference proteome</keyword>
<feature type="chain" id="PRO_5047449794" evidence="1">
    <location>
        <begin position="31"/>
        <end position="313"/>
    </location>
</feature>
<protein>
    <submittedName>
        <fullName evidence="2">Uncharacterized protein</fullName>
    </submittedName>
</protein>
<keyword evidence="1" id="KW-0732">Signal</keyword>